<keyword evidence="2" id="KW-1185">Reference proteome</keyword>
<evidence type="ECO:0000313" key="2">
    <source>
        <dbReference type="Proteomes" id="UP000887458"/>
    </source>
</evidence>
<dbReference type="Proteomes" id="UP000887458">
    <property type="component" value="Unassembled WGS sequence"/>
</dbReference>
<evidence type="ECO:0000313" key="1">
    <source>
        <dbReference type="EMBL" id="KAH9420831.1"/>
    </source>
</evidence>
<organism evidence="1 2">
    <name type="scientific">Dermatophagoides pteronyssinus</name>
    <name type="common">European house dust mite</name>
    <dbReference type="NCBI Taxonomy" id="6956"/>
    <lineage>
        <taxon>Eukaryota</taxon>
        <taxon>Metazoa</taxon>
        <taxon>Ecdysozoa</taxon>
        <taxon>Arthropoda</taxon>
        <taxon>Chelicerata</taxon>
        <taxon>Arachnida</taxon>
        <taxon>Acari</taxon>
        <taxon>Acariformes</taxon>
        <taxon>Sarcoptiformes</taxon>
        <taxon>Astigmata</taxon>
        <taxon>Psoroptidia</taxon>
        <taxon>Analgoidea</taxon>
        <taxon>Pyroglyphidae</taxon>
        <taxon>Dermatophagoidinae</taxon>
        <taxon>Dermatophagoides</taxon>
    </lineage>
</organism>
<gene>
    <name evidence="1" type="ORF">DERP_001262</name>
</gene>
<protein>
    <submittedName>
        <fullName evidence="1">Uncharacterized protein</fullName>
    </submittedName>
</protein>
<accession>A0ABQ8JDY9</accession>
<name>A0ABQ8JDY9_DERPT</name>
<proteinExistence type="predicted"/>
<reference evidence="1 2" key="2">
    <citation type="journal article" date="2022" name="Mol. Biol. Evol.">
        <title>Comparative Genomics Reveals Insights into the Divergent Evolution of Astigmatic Mites and Household Pest Adaptations.</title>
        <authorList>
            <person name="Xiong Q."/>
            <person name="Wan A.T."/>
            <person name="Liu X."/>
            <person name="Fung C.S."/>
            <person name="Xiao X."/>
            <person name="Malainual N."/>
            <person name="Hou J."/>
            <person name="Wang L."/>
            <person name="Wang M."/>
            <person name="Yang K.Y."/>
            <person name="Cui Y."/>
            <person name="Leung E.L."/>
            <person name="Nong W."/>
            <person name="Shin S.K."/>
            <person name="Au S.W."/>
            <person name="Jeong K.Y."/>
            <person name="Chew F.T."/>
            <person name="Hui J.H."/>
            <person name="Leung T.F."/>
            <person name="Tungtrongchitr A."/>
            <person name="Zhong N."/>
            <person name="Liu Z."/>
            <person name="Tsui S.K."/>
        </authorList>
    </citation>
    <scope>NUCLEOTIDE SEQUENCE [LARGE SCALE GENOMIC DNA]</scope>
    <source>
        <strain evidence="1">Derp</strain>
    </source>
</reference>
<reference evidence="1 2" key="1">
    <citation type="journal article" date="2018" name="J. Allergy Clin. Immunol.">
        <title>High-quality assembly of Dermatophagoides pteronyssinus genome and transcriptome reveals a wide range of novel allergens.</title>
        <authorList>
            <person name="Liu X.Y."/>
            <person name="Yang K.Y."/>
            <person name="Wang M.Q."/>
            <person name="Kwok J.S."/>
            <person name="Zeng X."/>
            <person name="Yang Z."/>
            <person name="Xiao X.J."/>
            <person name="Lau C.P."/>
            <person name="Li Y."/>
            <person name="Huang Z.M."/>
            <person name="Ba J.G."/>
            <person name="Yim A.K."/>
            <person name="Ouyang C.Y."/>
            <person name="Ngai S.M."/>
            <person name="Chan T.F."/>
            <person name="Leung E.L."/>
            <person name="Liu L."/>
            <person name="Liu Z.G."/>
            <person name="Tsui S.K."/>
        </authorList>
    </citation>
    <scope>NUCLEOTIDE SEQUENCE [LARGE SCALE GENOMIC DNA]</scope>
    <source>
        <strain evidence="1">Derp</strain>
    </source>
</reference>
<comment type="caution">
    <text evidence="1">The sequence shown here is derived from an EMBL/GenBank/DDBJ whole genome shotgun (WGS) entry which is preliminary data.</text>
</comment>
<sequence>MKHQIGFNISGECIHFENEPKTMNILNGGSTNSKTVSGKCDKV</sequence>
<dbReference type="EMBL" id="NJHN03000047">
    <property type="protein sequence ID" value="KAH9420831.1"/>
    <property type="molecule type" value="Genomic_DNA"/>
</dbReference>